<dbReference type="AlphaFoldDB" id="A0A4R1HN09"/>
<sequence length="119" mass="13123">MKYMLLIYGARPETPQTPAEIEAEMNAYWGYEKEVAEAGVRLGSEALQPVETATTVAVADDGTRTVTDGPFAETREILGGYYLLDVPDLDAALEWAAKCPGSWHGNRIEVRPVQEFEES</sequence>
<dbReference type="SUPFAM" id="SSF54909">
    <property type="entry name" value="Dimeric alpha+beta barrel"/>
    <property type="match status" value="1"/>
</dbReference>
<dbReference type="InterPro" id="IPR005545">
    <property type="entry name" value="YCII"/>
</dbReference>
<gene>
    <name evidence="3" type="ORF">EV378_6457</name>
</gene>
<evidence type="ECO:0000256" key="1">
    <source>
        <dbReference type="ARBA" id="ARBA00007689"/>
    </source>
</evidence>
<dbReference type="Pfam" id="PF03795">
    <property type="entry name" value="YCII"/>
    <property type="match status" value="1"/>
</dbReference>
<feature type="domain" description="YCII-related" evidence="2">
    <location>
        <begin position="1"/>
        <end position="116"/>
    </location>
</feature>
<proteinExistence type="inferred from homology"/>
<accession>A0A4R1HN09</accession>
<dbReference type="PANTHER" id="PTHR35174">
    <property type="entry name" value="BLL7171 PROTEIN-RELATED"/>
    <property type="match status" value="1"/>
</dbReference>
<evidence type="ECO:0000259" key="2">
    <source>
        <dbReference type="Pfam" id="PF03795"/>
    </source>
</evidence>
<comment type="similarity">
    <text evidence="1">Belongs to the YciI family.</text>
</comment>
<keyword evidence="4" id="KW-1185">Reference proteome</keyword>
<dbReference type="Proteomes" id="UP000295560">
    <property type="component" value="Unassembled WGS sequence"/>
</dbReference>
<organism evidence="3 4">
    <name type="scientific">Pseudonocardia endophytica</name>
    <dbReference type="NCBI Taxonomy" id="401976"/>
    <lineage>
        <taxon>Bacteria</taxon>
        <taxon>Bacillati</taxon>
        <taxon>Actinomycetota</taxon>
        <taxon>Actinomycetes</taxon>
        <taxon>Pseudonocardiales</taxon>
        <taxon>Pseudonocardiaceae</taxon>
        <taxon>Pseudonocardia</taxon>
    </lineage>
</organism>
<evidence type="ECO:0000313" key="3">
    <source>
        <dbReference type="EMBL" id="TCK22453.1"/>
    </source>
</evidence>
<dbReference type="OrthoDB" id="668782at2"/>
<comment type="caution">
    <text evidence="3">The sequence shown here is derived from an EMBL/GenBank/DDBJ whole genome shotgun (WGS) entry which is preliminary data.</text>
</comment>
<dbReference type="RefSeq" id="WP_132431328.1">
    <property type="nucleotide sequence ID" value="NZ_SMFZ01000002.1"/>
</dbReference>
<dbReference type="EMBL" id="SMFZ01000002">
    <property type="protein sequence ID" value="TCK22453.1"/>
    <property type="molecule type" value="Genomic_DNA"/>
</dbReference>
<dbReference type="InterPro" id="IPR011008">
    <property type="entry name" value="Dimeric_a/b-barrel"/>
</dbReference>
<reference evidence="3 4" key="1">
    <citation type="submission" date="2019-03" db="EMBL/GenBank/DDBJ databases">
        <title>Sequencing the genomes of 1000 actinobacteria strains.</title>
        <authorList>
            <person name="Klenk H.-P."/>
        </authorList>
    </citation>
    <scope>NUCLEOTIDE SEQUENCE [LARGE SCALE GENOMIC DNA]</scope>
    <source>
        <strain evidence="3 4">DSM 44969</strain>
    </source>
</reference>
<dbReference type="Gene3D" id="3.30.70.1060">
    <property type="entry name" value="Dimeric alpha+beta barrel"/>
    <property type="match status" value="1"/>
</dbReference>
<name>A0A4R1HN09_PSEEN</name>
<protein>
    <recommendedName>
        <fullName evidence="2">YCII-related domain-containing protein</fullName>
    </recommendedName>
</protein>
<evidence type="ECO:0000313" key="4">
    <source>
        <dbReference type="Proteomes" id="UP000295560"/>
    </source>
</evidence>
<dbReference type="PANTHER" id="PTHR35174:SF3">
    <property type="entry name" value="BLL7171 PROTEIN"/>
    <property type="match status" value="1"/>
</dbReference>